<dbReference type="Pfam" id="PF01535">
    <property type="entry name" value="PPR"/>
    <property type="match status" value="1"/>
</dbReference>
<organism evidence="4 6">
    <name type="scientific">Medicago truncatula</name>
    <name type="common">Barrel medic</name>
    <name type="synonym">Medicago tribuloides</name>
    <dbReference type="NCBI Taxonomy" id="3880"/>
    <lineage>
        <taxon>Eukaryota</taxon>
        <taxon>Viridiplantae</taxon>
        <taxon>Streptophyta</taxon>
        <taxon>Embryophyta</taxon>
        <taxon>Tracheophyta</taxon>
        <taxon>Spermatophyta</taxon>
        <taxon>Magnoliopsida</taxon>
        <taxon>eudicotyledons</taxon>
        <taxon>Gunneridae</taxon>
        <taxon>Pentapetalae</taxon>
        <taxon>rosids</taxon>
        <taxon>fabids</taxon>
        <taxon>Fabales</taxon>
        <taxon>Fabaceae</taxon>
        <taxon>Papilionoideae</taxon>
        <taxon>50 kb inversion clade</taxon>
        <taxon>NPAAA clade</taxon>
        <taxon>Hologalegina</taxon>
        <taxon>IRL clade</taxon>
        <taxon>Trifolieae</taxon>
        <taxon>Medicago</taxon>
    </lineage>
</organism>
<dbReference type="InterPro" id="IPR011990">
    <property type="entry name" value="TPR-like_helical_dom_sf"/>
</dbReference>
<dbReference type="Gene3D" id="1.25.40.10">
    <property type="entry name" value="Tetratricopeptide repeat domain"/>
    <property type="match status" value="2"/>
</dbReference>
<keyword evidence="2" id="KW-0677">Repeat</keyword>
<evidence type="ECO:0000256" key="2">
    <source>
        <dbReference type="ARBA" id="ARBA00022737"/>
    </source>
</evidence>
<dbReference type="PaxDb" id="3880-AES59515"/>
<dbReference type="Pfam" id="PF12854">
    <property type="entry name" value="PPR_1"/>
    <property type="match status" value="1"/>
</dbReference>
<reference evidence="4 6" key="2">
    <citation type="journal article" date="2014" name="BMC Genomics">
        <title>An improved genome release (version Mt4.0) for the model legume Medicago truncatula.</title>
        <authorList>
            <person name="Tang H."/>
            <person name="Krishnakumar V."/>
            <person name="Bidwell S."/>
            <person name="Rosen B."/>
            <person name="Chan A."/>
            <person name="Zhou S."/>
            <person name="Gentzbittel L."/>
            <person name="Childs K.L."/>
            <person name="Yandell M."/>
            <person name="Gundlach H."/>
            <person name="Mayer K.F."/>
            <person name="Schwartz D.C."/>
            <person name="Town C.D."/>
        </authorList>
    </citation>
    <scope>GENOME REANNOTATION</scope>
    <source>
        <strain evidence="5 6">cv. Jemalong A17</strain>
    </source>
</reference>
<dbReference type="InterPro" id="IPR002885">
    <property type="entry name" value="PPR_rpt"/>
</dbReference>
<comment type="similarity">
    <text evidence="1">Belongs to the PPR family. P subfamily.</text>
</comment>
<keyword evidence="6" id="KW-1185">Reference proteome</keyword>
<dbReference type="HOGENOM" id="CLU_002706_49_0_1"/>
<reference evidence="5" key="3">
    <citation type="submission" date="2015-04" db="UniProtKB">
        <authorList>
            <consortium name="EnsemblPlants"/>
        </authorList>
    </citation>
    <scope>IDENTIFICATION</scope>
    <source>
        <strain evidence="5">cv. Jemalong A17</strain>
    </source>
</reference>
<dbReference type="Pfam" id="PF13041">
    <property type="entry name" value="PPR_2"/>
    <property type="match status" value="1"/>
</dbReference>
<dbReference type="eggNOG" id="KOG4197">
    <property type="taxonomic scope" value="Eukaryota"/>
</dbReference>
<dbReference type="SUPFAM" id="SSF81901">
    <property type="entry name" value="HCP-like"/>
    <property type="match status" value="1"/>
</dbReference>
<dbReference type="Proteomes" id="UP000002051">
    <property type="component" value="Unassembled WGS sequence"/>
</dbReference>
<evidence type="ECO:0000256" key="3">
    <source>
        <dbReference type="PROSITE-ProRule" id="PRU00708"/>
    </source>
</evidence>
<evidence type="ECO:0000313" key="5">
    <source>
        <dbReference type="EnsemblPlants" id="AES59515"/>
    </source>
</evidence>
<evidence type="ECO:0000313" key="4">
    <source>
        <dbReference type="EMBL" id="AES59515.1"/>
    </source>
</evidence>
<protein>
    <submittedName>
        <fullName evidence="4">Pentatricopeptide (PPR) repeat protein</fullName>
    </submittedName>
</protein>
<dbReference type="EnsemblPlants" id="AES59515">
    <property type="protein sequence ID" value="AES59515"/>
    <property type="gene ID" value="MTR_1g021250"/>
</dbReference>
<proteinExistence type="inferred from homology"/>
<evidence type="ECO:0000256" key="1">
    <source>
        <dbReference type="ARBA" id="ARBA00007626"/>
    </source>
</evidence>
<feature type="repeat" description="PPR" evidence="3">
    <location>
        <begin position="104"/>
        <end position="138"/>
    </location>
</feature>
<reference evidence="4 6" key="1">
    <citation type="journal article" date="2011" name="Nature">
        <title>The Medicago genome provides insight into the evolution of rhizobial symbioses.</title>
        <authorList>
            <person name="Young N.D."/>
            <person name="Debelle F."/>
            <person name="Oldroyd G.E."/>
            <person name="Geurts R."/>
            <person name="Cannon S.B."/>
            <person name="Udvardi M.K."/>
            <person name="Benedito V.A."/>
            <person name="Mayer K.F."/>
            <person name="Gouzy J."/>
            <person name="Schoof H."/>
            <person name="Van de Peer Y."/>
            <person name="Proost S."/>
            <person name="Cook D.R."/>
            <person name="Meyers B.C."/>
            <person name="Spannagl M."/>
            <person name="Cheung F."/>
            <person name="De Mita S."/>
            <person name="Krishnakumar V."/>
            <person name="Gundlach H."/>
            <person name="Zhou S."/>
            <person name="Mudge J."/>
            <person name="Bharti A.K."/>
            <person name="Murray J.D."/>
            <person name="Naoumkina M.A."/>
            <person name="Rosen B."/>
            <person name="Silverstein K.A."/>
            <person name="Tang H."/>
            <person name="Rombauts S."/>
            <person name="Zhao P.X."/>
            <person name="Zhou P."/>
            <person name="Barbe V."/>
            <person name="Bardou P."/>
            <person name="Bechner M."/>
            <person name="Bellec A."/>
            <person name="Berger A."/>
            <person name="Berges H."/>
            <person name="Bidwell S."/>
            <person name="Bisseling T."/>
            <person name="Choisne N."/>
            <person name="Couloux A."/>
            <person name="Denny R."/>
            <person name="Deshpande S."/>
            <person name="Dai X."/>
            <person name="Doyle J.J."/>
            <person name="Dudez A.M."/>
            <person name="Farmer A.D."/>
            <person name="Fouteau S."/>
            <person name="Franken C."/>
            <person name="Gibelin C."/>
            <person name="Gish J."/>
            <person name="Goldstein S."/>
            <person name="Gonzalez A.J."/>
            <person name="Green P.J."/>
            <person name="Hallab A."/>
            <person name="Hartog M."/>
            <person name="Hua A."/>
            <person name="Humphray S.J."/>
            <person name="Jeong D.H."/>
            <person name="Jing Y."/>
            <person name="Jocker A."/>
            <person name="Kenton S.M."/>
            <person name="Kim D.J."/>
            <person name="Klee K."/>
            <person name="Lai H."/>
            <person name="Lang C."/>
            <person name="Lin S."/>
            <person name="Macmil S.L."/>
            <person name="Magdelenat G."/>
            <person name="Matthews L."/>
            <person name="McCorrison J."/>
            <person name="Monaghan E.L."/>
            <person name="Mun J.H."/>
            <person name="Najar F.Z."/>
            <person name="Nicholson C."/>
            <person name="Noirot C."/>
            <person name="O'Bleness M."/>
            <person name="Paule C.R."/>
            <person name="Poulain J."/>
            <person name="Prion F."/>
            <person name="Qin B."/>
            <person name="Qu C."/>
            <person name="Retzel E.F."/>
            <person name="Riddle C."/>
            <person name="Sallet E."/>
            <person name="Samain S."/>
            <person name="Samson N."/>
            <person name="Sanders I."/>
            <person name="Saurat O."/>
            <person name="Scarpelli C."/>
            <person name="Schiex T."/>
            <person name="Segurens B."/>
            <person name="Severin A.J."/>
            <person name="Sherrier D.J."/>
            <person name="Shi R."/>
            <person name="Sims S."/>
            <person name="Singer S.R."/>
            <person name="Sinharoy S."/>
            <person name="Sterck L."/>
            <person name="Viollet A."/>
            <person name="Wang B.B."/>
            <person name="Wang K."/>
            <person name="Wang M."/>
            <person name="Wang X."/>
            <person name="Warfsmann J."/>
            <person name="Weissenbach J."/>
            <person name="White D.D."/>
            <person name="White J.D."/>
            <person name="Wiley G.B."/>
            <person name="Wincker P."/>
            <person name="Xing Y."/>
            <person name="Yang L."/>
            <person name="Yao Z."/>
            <person name="Ying F."/>
            <person name="Zhai J."/>
            <person name="Zhou L."/>
            <person name="Zuber A."/>
            <person name="Denarie J."/>
            <person name="Dixon R.A."/>
            <person name="May G.D."/>
            <person name="Schwartz D.C."/>
            <person name="Rogers J."/>
            <person name="Quetier F."/>
            <person name="Town C.D."/>
            <person name="Roe B.A."/>
        </authorList>
    </citation>
    <scope>NUCLEOTIDE SEQUENCE [LARGE SCALE GENOMIC DNA]</scope>
    <source>
        <strain evidence="4">A17</strain>
        <strain evidence="5 6">cv. Jemalong A17</strain>
    </source>
</reference>
<dbReference type="AlphaFoldDB" id="G7I4J8"/>
<dbReference type="KEGG" id="mtr:11417206"/>
<dbReference type="NCBIfam" id="TIGR00756">
    <property type="entry name" value="PPR"/>
    <property type="match status" value="2"/>
</dbReference>
<accession>G7I4J8</accession>
<name>G7I4J8_MEDTR</name>
<sequence length="373" mass="42549">MLSRLMSRYATAVSVHNCRFVSSSTSKWCDYVPSPIFIESCKSWPTAVSLFESTLSVGCYPISHYNFILSSLLQLGRSETVVSLAQQLEEVKYRNNIYKRVLPDIHTWSILITCHCFHGNMSSAICLFNNIIKTGHPPSSETLYDIFDGFCRIGKIHKAILFYNDIVLKQGFQLDNRTYSILIQGVCEIGGETQIAIQLLRQALQINSGKQDAGFSFKRMYNSIILRLCKDRLANQAYDLYSEMIHTHTFKPDVVTYHHLIYGYCILGQFEQAIALFKKFKASLPEKVFKVSINIPPTPPTQREVKSAKTAVAVMIKGGLKPNVASYHSVADGIYNFGSRRLMNKIAHKMERLLLLPKSLLRFEVYYYDLVKY</sequence>
<dbReference type="STRING" id="3880.G7I4J8"/>
<feature type="repeat" description="PPR" evidence="3">
    <location>
        <begin position="253"/>
        <end position="283"/>
    </location>
</feature>
<dbReference type="OrthoDB" id="185373at2759"/>
<gene>
    <name evidence="5" type="primary">11417206</name>
    <name evidence="4" type="ordered locus">MTR_1g021250</name>
</gene>
<dbReference type="PANTHER" id="PTHR47941">
    <property type="entry name" value="PENTATRICOPEPTIDE REPEAT-CONTAINING PROTEIN 3, MITOCHONDRIAL"/>
    <property type="match status" value="1"/>
</dbReference>
<evidence type="ECO:0000313" key="6">
    <source>
        <dbReference type="Proteomes" id="UP000002051"/>
    </source>
</evidence>
<dbReference type="PROSITE" id="PS51375">
    <property type="entry name" value="PPR"/>
    <property type="match status" value="2"/>
</dbReference>
<dbReference type="EMBL" id="CM001217">
    <property type="protein sequence ID" value="AES59515.1"/>
    <property type="molecule type" value="Genomic_DNA"/>
</dbReference>